<evidence type="ECO:0000313" key="2">
    <source>
        <dbReference type="EMBL" id="VDP14604.1"/>
    </source>
</evidence>
<dbReference type="EMBL" id="UZAM01011041">
    <property type="protein sequence ID" value="VDP14604.1"/>
    <property type="molecule type" value="Genomic_DNA"/>
</dbReference>
<feature type="region of interest" description="Disordered" evidence="1">
    <location>
        <begin position="1"/>
        <end position="39"/>
    </location>
</feature>
<evidence type="ECO:0000256" key="1">
    <source>
        <dbReference type="SAM" id="MobiDB-lite"/>
    </source>
</evidence>
<name>A0A183IW86_9BILA</name>
<evidence type="ECO:0000313" key="3">
    <source>
        <dbReference type="Proteomes" id="UP000270296"/>
    </source>
</evidence>
<dbReference type="AlphaFoldDB" id="A0A183IW86"/>
<reference evidence="2 3" key="2">
    <citation type="submission" date="2018-11" db="EMBL/GenBank/DDBJ databases">
        <authorList>
            <consortium name="Pathogen Informatics"/>
        </authorList>
    </citation>
    <scope>NUCLEOTIDE SEQUENCE [LARGE SCALE GENOMIC DNA]</scope>
</reference>
<reference evidence="4" key="1">
    <citation type="submission" date="2016-06" db="UniProtKB">
        <authorList>
            <consortium name="WormBaseParasite"/>
        </authorList>
    </citation>
    <scope>IDENTIFICATION</scope>
</reference>
<gene>
    <name evidence="2" type="ORF">SBAD_LOCUS7883</name>
</gene>
<sequence>EPSRAAPSRAEVGSGGYGGASGCKPSSSRRSFARLPPPFGHCPAGRATIVDGASDRVASRECDFLSCLPHTVDDRS</sequence>
<accession>A0A183IW86</accession>
<proteinExistence type="predicted"/>
<organism evidence="4">
    <name type="scientific">Soboliphyme baturini</name>
    <dbReference type="NCBI Taxonomy" id="241478"/>
    <lineage>
        <taxon>Eukaryota</taxon>
        <taxon>Metazoa</taxon>
        <taxon>Ecdysozoa</taxon>
        <taxon>Nematoda</taxon>
        <taxon>Enoplea</taxon>
        <taxon>Dorylaimia</taxon>
        <taxon>Dioctophymatida</taxon>
        <taxon>Dioctophymatoidea</taxon>
        <taxon>Soboliphymatidae</taxon>
        <taxon>Soboliphyme</taxon>
    </lineage>
</organism>
<keyword evidence="3" id="KW-1185">Reference proteome</keyword>
<dbReference type="WBParaSite" id="SBAD_0000817601-mRNA-1">
    <property type="protein sequence ID" value="SBAD_0000817601-mRNA-1"/>
    <property type="gene ID" value="SBAD_0000817601"/>
</dbReference>
<protein>
    <submittedName>
        <fullName evidence="4">Os08g0170800 protein</fullName>
    </submittedName>
</protein>
<evidence type="ECO:0000313" key="4">
    <source>
        <dbReference type="WBParaSite" id="SBAD_0000817601-mRNA-1"/>
    </source>
</evidence>
<dbReference type="Proteomes" id="UP000270296">
    <property type="component" value="Unassembled WGS sequence"/>
</dbReference>